<evidence type="ECO:0000256" key="1">
    <source>
        <dbReference type="ARBA" id="ARBA00023002"/>
    </source>
</evidence>
<dbReference type="InterPro" id="IPR017806">
    <property type="entry name" value="EgtB"/>
</dbReference>
<dbReference type="RefSeq" id="WP_211852513.1">
    <property type="nucleotide sequence ID" value="NZ_JAAGBB010000011.1"/>
</dbReference>
<comment type="caution">
    <text evidence="6">The sequence shown here is derived from an EMBL/GenBank/DDBJ whole genome shotgun (WGS) entry which is preliminary data.</text>
</comment>
<feature type="domain" description="DinB-like" evidence="5">
    <location>
        <begin position="20"/>
        <end position="128"/>
    </location>
</feature>
<proteinExistence type="predicted"/>
<feature type="domain" description="Sulfatase-modifying factor enzyme-like" evidence="4">
    <location>
        <begin position="320"/>
        <end position="397"/>
    </location>
</feature>
<comment type="pathway">
    <text evidence="3">Amino-acid biosynthesis; ergothioneine biosynthesis.</text>
</comment>
<reference evidence="7" key="1">
    <citation type="journal article" date="2021" name="Syst. Appl. Microbiol.">
        <title>Roseomonas hellenica sp. nov., isolated from roots of wild-growing Alkanna tinctoria.</title>
        <authorList>
            <person name="Rat A."/>
            <person name="Naranjo H.D."/>
            <person name="Lebbe L."/>
            <person name="Cnockaert M."/>
            <person name="Krigas N."/>
            <person name="Grigoriadou K."/>
            <person name="Maloupa E."/>
            <person name="Willems A."/>
        </authorList>
    </citation>
    <scope>NUCLEOTIDE SEQUENCE [LARGE SCALE GENOMIC DNA]</scope>
    <source>
        <strain evidence="7">LMG 31523</strain>
    </source>
</reference>
<dbReference type="PANTHER" id="PTHR23150:SF36">
    <property type="entry name" value="HERCYNINE OXYGENASE"/>
    <property type="match status" value="1"/>
</dbReference>
<dbReference type="Pfam" id="PF03781">
    <property type="entry name" value="FGE-sulfatase"/>
    <property type="match status" value="2"/>
</dbReference>
<dbReference type="InterPro" id="IPR016187">
    <property type="entry name" value="CTDL_fold"/>
</dbReference>
<feature type="domain" description="Sulfatase-modifying factor enzyme-like" evidence="4">
    <location>
        <begin position="184"/>
        <end position="317"/>
    </location>
</feature>
<dbReference type="InterPro" id="IPR024775">
    <property type="entry name" value="DinB-like"/>
</dbReference>
<dbReference type="NCBIfam" id="TIGR03440">
    <property type="entry name" value="egtB_TIGR03440"/>
    <property type="match status" value="1"/>
</dbReference>
<accession>A0ABS5EX38</accession>
<evidence type="ECO:0000259" key="5">
    <source>
        <dbReference type="Pfam" id="PF12867"/>
    </source>
</evidence>
<dbReference type="SUPFAM" id="SSF56436">
    <property type="entry name" value="C-type lectin-like"/>
    <property type="match status" value="1"/>
</dbReference>
<evidence type="ECO:0000259" key="4">
    <source>
        <dbReference type="Pfam" id="PF03781"/>
    </source>
</evidence>
<keyword evidence="7" id="KW-1185">Reference proteome</keyword>
<evidence type="ECO:0000313" key="6">
    <source>
        <dbReference type="EMBL" id="MBR0664841.1"/>
    </source>
</evidence>
<keyword evidence="2" id="KW-0408">Iron</keyword>
<dbReference type="InterPro" id="IPR042095">
    <property type="entry name" value="SUMF_sf"/>
</dbReference>
<name>A0ABS5EX38_9PROT</name>
<keyword evidence="1" id="KW-0560">Oxidoreductase</keyword>
<organism evidence="6 7">
    <name type="scientific">Plastoroseomonas hellenica</name>
    <dbReference type="NCBI Taxonomy" id="2687306"/>
    <lineage>
        <taxon>Bacteria</taxon>
        <taxon>Pseudomonadati</taxon>
        <taxon>Pseudomonadota</taxon>
        <taxon>Alphaproteobacteria</taxon>
        <taxon>Acetobacterales</taxon>
        <taxon>Acetobacteraceae</taxon>
        <taxon>Plastoroseomonas</taxon>
    </lineage>
</organism>
<evidence type="ECO:0000313" key="7">
    <source>
        <dbReference type="Proteomes" id="UP001196870"/>
    </source>
</evidence>
<gene>
    <name evidence="6" type="ORF">GXW71_10805</name>
</gene>
<dbReference type="InterPro" id="IPR051043">
    <property type="entry name" value="Sulfatase_Mod_Factor_Kinase"/>
</dbReference>
<dbReference type="PANTHER" id="PTHR23150">
    <property type="entry name" value="SULFATASE MODIFYING FACTOR 1, 2"/>
    <property type="match status" value="1"/>
</dbReference>
<sequence>MNAIDPRASGATRQVLSDRYQSVRTRTEELAEPLSPEDQVVQSMPDASPTKWHRAHTTWFFETFLLLPFLPSYRRLNDDYALLFNSYYVAAGPRHARPRRGLLTRPSCAEVAAYRTAVDEGMAALLRDPPKEAVPLIELGLQHEQQHQELLLTDILHALGGNPLNPAYDPAWQEPRGATGPERMLDGPEGVVEIGHDGSGFAFDNEAPRHRAFLAPYRIADRLVGNGEWLAFMEDGGYREPLLWMSDGWAAREAEGWEAPLHWEKRDGGWMQFGLGGLRPLDPDLPVRHISWYEADAFARWAGKRLPTEQEWEAAASLPGLADLEGIAWQWTGSAYRPYPGFQPWAGAVGEYNGKFMIGQMVLRGGSLATPPGHTRPSYRNFFPPGARWQFTGLRLAEDVA</sequence>
<protein>
    <submittedName>
        <fullName evidence="6">Ergothioneine biosynthesis protein EgtB</fullName>
    </submittedName>
</protein>
<dbReference type="EMBL" id="JAAGBB010000011">
    <property type="protein sequence ID" value="MBR0664841.1"/>
    <property type="molecule type" value="Genomic_DNA"/>
</dbReference>
<dbReference type="Proteomes" id="UP001196870">
    <property type="component" value="Unassembled WGS sequence"/>
</dbReference>
<dbReference type="Pfam" id="PF12867">
    <property type="entry name" value="DinB_2"/>
    <property type="match status" value="1"/>
</dbReference>
<evidence type="ECO:0000256" key="2">
    <source>
        <dbReference type="ARBA" id="ARBA00023004"/>
    </source>
</evidence>
<dbReference type="InterPro" id="IPR005532">
    <property type="entry name" value="SUMF_dom"/>
</dbReference>
<dbReference type="Gene3D" id="3.90.1580.10">
    <property type="entry name" value="paralog of FGE (formylglycine-generating enzyme)"/>
    <property type="match status" value="2"/>
</dbReference>
<evidence type="ECO:0000256" key="3">
    <source>
        <dbReference type="ARBA" id="ARBA00037882"/>
    </source>
</evidence>